<sequence>MAKVKASGPAALSPFNLLSGYICVYISSFMASDFLQGQVGDADNRFNRKPLYQATFNTRMEISEPVKFAKFSRFMVIKVNAKFRGCTKASATPGNHLYAINYPRISNSF</sequence>
<name>A0A438CUY9_VITVI</name>
<dbReference type="EMBL" id="QGNW01001970">
    <property type="protein sequence ID" value="RVW27023.1"/>
    <property type="molecule type" value="Genomic_DNA"/>
</dbReference>
<organism evidence="1 2">
    <name type="scientific">Vitis vinifera</name>
    <name type="common">Grape</name>
    <dbReference type="NCBI Taxonomy" id="29760"/>
    <lineage>
        <taxon>Eukaryota</taxon>
        <taxon>Viridiplantae</taxon>
        <taxon>Streptophyta</taxon>
        <taxon>Embryophyta</taxon>
        <taxon>Tracheophyta</taxon>
        <taxon>Spermatophyta</taxon>
        <taxon>Magnoliopsida</taxon>
        <taxon>eudicotyledons</taxon>
        <taxon>Gunneridae</taxon>
        <taxon>Pentapetalae</taxon>
        <taxon>rosids</taxon>
        <taxon>Vitales</taxon>
        <taxon>Vitaceae</taxon>
        <taxon>Viteae</taxon>
        <taxon>Vitis</taxon>
    </lineage>
</organism>
<reference evidence="1 2" key="1">
    <citation type="journal article" date="2018" name="PLoS Genet.">
        <title>Population sequencing reveals clonal diversity and ancestral inbreeding in the grapevine cultivar Chardonnay.</title>
        <authorList>
            <person name="Roach M.J."/>
            <person name="Johnson D.L."/>
            <person name="Bohlmann J."/>
            <person name="van Vuuren H.J."/>
            <person name="Jones S.J."/>
            <person name="Pretorius I.S."/>
            <person name="Schmidt S.A."/>
            <person name="Borneman A.R."/>
        </authorList>
    </citation>
    <scope>NUCLEOTIDE SEQUENCE [LARGE SCALE GENOMIC DNA]</scope>
    <source>
        <strain evidence="2">cv. Chardonnay</strain>
        <tissue evidence="1">Leaf</tissue>
    </source>
</reference>
<proteinExistence type="predicted"/>
<evidence type="ECO:0000313" key="2">
    <source>
        <dbReference type="Proteomes" id="UP000288805"/>
    </source>
</evidence>
<gene>
    <name evidence="1" type="ORF">CK203_100455</name>
</gene>
<dbReference type="Proteomes" id="UP000288805">
    <property type="component" value="Unassembled WGS sequence"/>
</dbReference>
<dbReference type="AlphaFoldDB" id="A0A438CUY9"/>
<evidence type="ECO:0000313" key="1">
    <source>
        <dbReference type="EMBL" id="RVW27023.1"/>
    </source>
</evidence>
<accession>A0A438CUY9</accession>
<protein>
    <submittedName>
        <fullName evidence="1">Uncharacterized protein</fullName>
    </submittedName>
</protein>
<comment type="caution">
    <text evidence="1">The sequence shown here is derived from an EMBL/GenBank/DDBJ whole genome shotgun (WGS) entry which is preliminary data.</text>
</comment>